<dbReference type="Pfam" id="PF07893">
    <property type="entry name" value="DUF1668"/>
    <property type="match status" value="1"/>
</dbReference>
<reference evidence="2" key="1">
    <citation type="journal article" date="2016" name="Nat. Genet.">
        <title>A high-quality carrot genome assembly provides new insights into carotenoid accumulation and asterid genome evolution.</title>
        <authorList>
            <person name="Iorizzo M."/>
            <person name="Ellison S."/>
            <person name="Senalik D."/>
            <person name="Zeng P."/>
            <person name="Satapoomin P."/>
            <person name="Huang J."/>
            <person name="Bowman M."/>
            <person name="Iovene M."/>
            <person name="Sanseverino W."/>
            <person name="Cavagnaro P."/>
            <person name="Yildiz M."/>
            <person name="Macko-Podgorni A."/>
            <person name="Moranska E."/>
            <person name="Grzebelus E."/>
            <person name="Grzebelus D."/>
            <person name="Ashrafi H."/>
            <person name="Zheng Z."/>
            <person name="Cheng S."/>
            <person name="Spooner D."/>
            <person name="Van Deynze A."/>
            <person name="Simon P."/>
        </authorList>
    </citation>
    <scope>NUCLEOTIDE SEQUENCE</scope>
    <source>
        <tissue evidence="2">Leaf</tissue>
    </source>
</reference>
<dbReference type="EMBL" id="CP093349">
    <property type="protein sequence ID" value="WOH09865.1"/>
    <property type="molecule type" value="Genomic_DNA"/>
</dbReference>
<keyword evidence="3" id="KW-1185">Reference proteome</keyword>
<dbReference type="Proteomes" id="UP000077755">
    <property type="component" value="Chromosome 7"/>
</dbReference>
<dbReference type="InterPro" id="IPR012871">
    <property type="entry name" value="DUF1668_ORYSA"/>
</dbReference>
<reference evidence="2" key="2">
    <citation type="submission" date="2022-03" db="EMBL/GenBank/DDBJ databases">
        <title>Draft title - Genomic analysis of global carrot germplasm unveils the trajectory of domestication and the origin of high carotenoid orange carrot.</title>
        <authorList>
            <person name="Iorizzo M."/>
            <person name="Ellison S."/>
            <person name="Senalik D."/>
            <person name="Macko-Podgorni A."/>
            <person name="Grzebelus D."/>
            <person name="Bostan H."/>
            <person name="Rolling W."/>
            <person name="Curaba J."/>
            <person name="Simon P."/>
        </authorList>
    </citation>
    <scope>NUCLEOTIDE SEQUENCE</scope>
    <source>
        <tissue evidence="2">Leaf</tissue>
    </source>
</reference>
<name>A0A161Y7N7_DAUCS</name>
<sequence>MDPNLLEPIKEAQEQIRNALRLAHVTDDRMKPTAKERRRSRALSDYQLGMRHILRLLSNAQKSTFVIPESPTHVDIALVEEIDSMEQKFHNMLPPDLRSRKDETNDLAMNHEVFVKCYLDSLKELETAMTSKYNEIKTEEEAQLRQGKARAKKERRKKRASQQQEKATTPLPSPKKSFLYLYVQRCERLSRLNVTKLSEAPLFELVCDFQRSHPRDCLSPVVCFNVESDFFMVGDVFIHHKQRPKLHRPPFLDVLSVDTVKSSSFIPCPPTAPRLAGPKVDPVVVTLRGKIYVLALHPYPDQPSFEVFADEKWETLPPPPFLRCTEGDDDDEDAYLVASRNYFLSLYAWDHKIVVCLRKGMSYCFDTKAGKWTDMRHIYKDSKVQPVLQCVAEYDKFLIAKPFFSEELLVYELDADGFPQFYQNLDGLEEVFTDSRILSSSNAFIIPFDDDADKFCFICSGPAPCTDLERNVDFFLRVVVIRMTISNLDGKKKLTAVLEAHQIYPFYRLVSSSFQQHICSAFLK</sequence>
<dbReference type="Gramene" id="KZM88439">
    <property type="protein sequence ID" value="KZM88439"/>
    <property type="gene ID" value="DCAR_025514"/>
</dbReference>
<organism evidence="2 3">
    <name type="scientific">Daucus carota subsp. sativus</name>
    <name type="common">Carrot</name>
    <dbReference type="NCBI Taxonomy" id="79200"/>
    <lineage>
        <taxon>Eukaryota</taxon>
        <taxon>Viridiplantae</taxon>
        <taxon>Streptophyta</taxon>
        <taxon>Embryophyta</taxon>
        <taxon>Tracheophyta</taxon>
        <taxon>Spermatophyta</taxon>
        <taxon>Magnoliopsida</taxon>
        <taxon>eudicotyledons</taxon>
        <taxon>Gunneridae</taxon>
        <taxon>Pentapetalae</taxon>
        <taxon>asterids</taxon>
        <taxon>campanulids</taxon>
        <taxon>Apiales</taxon>
        <taxon>Apiaceae</taxon>
        <taxon>Apioideae</taxon>
        <taxon>Scandiceae</taxon>
        <taxon>Daucinae</taxon>
        <taxon>Daucus</taxon>
        <taxon>Daucus sect. Daucus</taxon>
    </lineage>
</organism>
<evidence type="ECO:0000313" key="3">
    <source>
        <dbReference type="Proteomes" id="UP000077755"/>
    </source>
</evidence>
<feature type="compositionally biased region" description="Basic residues" evidence="1">
    <location>
        <begin position="147"/>
        <end position="160"/>
    </location>
</feature>
<gene>
    <name evidence="2" type="ORF">DCAR_0729325</name>
</gene>
<evidence type="ECO:0000313" key="2">
    <source>
        <dbReference type="EMBL" id="WOH09865.1"/>
    </source>
</evidence>
<accession>A0A161Y7N7</accession>
<dbReference type="AlphaFoldDB" id="A0A161Y7N7"/>
<protein>
    <submittedName>
        <fullName evidence="2">Uncharacterized protein</fullName>
    </submittedName>
</protein>
<proteinExistence type="predicted"/>
<evidence type="ECO:0000256" key="1">
    <source>
        <dbReference type="SAM" id="MobiDB-lite"/>
    </source>
</evidence>
<feature type="region of interest" description="Disordered" evidence="1">
    <location>
        <begin position="140"/>
        <end position="172"/>
    </location>
</feature>